<gene>
    <name evidence="2" type="ORF">C476_17502</name>
</gene>
<dbReference type="OrthoDB" id="254771at2157"/>
<evidence type="ECO:0000313" key="3">
    <source>
        <dbReference type="Proteomes" id="UP000011615"/>
    </source>
</evidence>
<dbReference type="RefSeq" id="WP_008015302.1">
    <property type="nucleotide sequence ID" value="NZ_AOIT01000086.1"/>
</dbReference>
<name>M0C139_9EURY</name>
<dbReference type="Proteomes" id="UP000011615">
    <property type="component" value="Unassembled WGS sequence"/>
</dbReference>
<evidence type="ECO:0000256" key="1">
    <source>
        <dbReference type="SAM" id="MobiDB-lite"/>
    </source>
</evidence>
<dbReference type="eggNOG" id="arCOG08097">
    <property type="taxonomic scope" value="Archaea"/>
</dbReference>
<dbReference type="EMBL" id="AOIT01000086">
    <property type="protein sequence ID" value="ELZ16032.1"/>
    <property type="molecule type" value="Genomic_DNA"/>
</dbReference>
<feature type="region of interest" description="Disordered" evidence="1">
    <location>
        <begin position="1"/>
        <end position="22"/>
    </location>
</feature>
<sequence>MSTRSQLRFVHRNESAAEQESTNRIAQVYRHSDGYPESVLQDLAQLKQLLEKTRTERGPSYAAAQFIFPETLSSMSLYVDEGRERSIRADQPDNLLDPSNMEHLEQPLFLLGHGVENPANGIHGDEEYLYVVELPSRNLFDELTEWTVKVSDHAGFPRWDGPTDEAFERATWQFHGPLETALKALQVESV</sequence>
<accession>M0C139</accession>
<keyword evidence="3" id="KW-1185">Reference proteome</keyword>
<proteinExistence type="predicted"/>
<protein>
    <submittedName>
        <fullName evidence="2">Uncharacterized protein</fullName>
    </submittedName>
</protein>
<dbReference type="AlphaFoldDB" id="M0C139"/>
<dbReference type="PATRIC" id="fig|1230457.4.peg.3467"/>
<reference evidence="2 3" key="1">
    <citation type="journal article" date="2014" name="PLoS Genet.">
        <title>Phylogenetically driven sequencing of extremely halophilic archaea reveals strategies for static and dynamic osmo-response.</title>
        <authorList>
            <person name="Becker E.A."/>
            <person name="Seitzer P.M."/>
            <person name="Tritt A."/>
            <person name="Larsen D."/>
            <person name="Krusor M."/>
            <person name="Yao A.I."/>
            <person name="Wu D."/>
            <person name="Madern D."/>
            <person name="Eisen J.A."/>
            <person name="Darling A.E."/>
            <person name="Facciotti M.T."/>
        </authorList>
    </citation>
    <scope>NUCLEOTIDE SEQUENCE [LARGE SCALE GENOMIC DNA]</scope>
    <source>
        <strain evidence="2 3">JCM 13563</strain>
    </source>
</reference>
<comment type="caution">
    <text evidence="2">The sequence shown here is derived from an EMBL/GenBank/DDBJ whole genome shotgun (WGS) entry which is preliminary data.</text>
</comment>
<organism evidence="2 3">
    <name type="scientific">Natrinema limicola JCM 13563</name>
    <dbReference type="NCBI Taxonomy" id="1230457"/>
    <lineage>
        <taxon>Archaea</taxon>
        <taxon>Methanobacteriati</taxon>
        <taxon>Methanobacteriota</taxon>
        <taxon>Stenosarchaea group</taxon>
        <taxon>Halobacteria</taxon>
        <taxon>Halobacteriales</taxon>
        <taxon>Natrialbaceae</taxon>
        <taxon>Natrinema</taxon>
    </lineage>
</organism>
<evidence type="ECO:0000313" key="2">
    <source>
        <dbReference type="EMBL" id="ELZ16032.1"/>
    </source>
</evidence>